<proteinExistence type="predicted"/>
<sequence>MKPVIGIDVSKGEREGYMLLERNKPFEKAFRFLHTHEDMTRLINKLQAVEDLVGVKPAVVWNQQDTTTWGW</sequence>
<protein>
    <recommendedName>
        <fullName evidence="3">IS110 family transposase</fullName>
    </recommendedName>
</protein>
<evidence type="ECO:0000313" key="2">
    <source>
        <dbReference type="Proteomes" id="UP001161691"/>
    </source>
</evidence>
<name>A0ABT6TT25_9BACL</name>
<gene>
    <name evidence="1" type="ORF">KB449_29390</name>
</gene>
<organism evidence="1 2">
    <name type="scientific">Cohnella hashimotonis</name>
    <dbReference type="NCBI Taxonomy" id="2826895"/>
    <lineage>
        <taxon>Bacteria</taxon>
        <taxon>Bacillati</taxon>
        <taxon>Bacillota</taxon>
        <taxon>Bacilli</taxon>
        <taxon>Bacillales</taxon>
        <taxon>Paenibacillaceae</taxon>
        <taxon>Cohnella</taxon>
    </lineage>
</organism>
<dbReference type="Proteomes" id="UP001161691">
    <property type="component" value="Unassembled WGS sequence"/>
</dbReference>
<reference evidence="1" key="1">
    <citation type="submission" date="2023-04" db="EMBL/GenBank/DDBJ databases">
        <title>Comparative genomic analysis of Cohnella hashimotonis sp. nov., isolated from the International Space Station.</title>
        <authorList>
            <person name="Venkateswaran K."/>
            <person name="Simpson A."/>
        </authorList>
    </citation>
    <scope>NUCLEOTIDE SEQUENCE</scope>
    <source>
        <strain evidence="1">F6_2S_P_1</strain>
    </source>
</reference>
<dbReference type="RefSeq" id="WP_282911753.1">
    <property type="nucleotide sequence ID" value="NZ_JAGRPV010000001.1"/>
</dbReference>
<keyword evidence="2" id="KW-1185">Reference proteome</keyword>
<evidence type="ECO:0008006" key="3">
    <source>
        <dbReference type="Google" id="ProtNLM"/>
    </source>
</evidence>
<evidence type="ECO:0000313" key="1">
    <source>
        <dbReference type="EMBL" id="MDI4649089.1"/>
    </source>
</evidence>
<accession>A0ABT6TT25</accession>
<comment type="caution">
    <text evidence="1">The sequence shown here is derived from an EMBL/GenBank/DDBJ whole genome shotgun (WGS) entry which is preliminary data.</text>
</comment>
<dbReference type="EMBL" id="JAGRPV010000001">
    <property type="protein sequence ID" value="MDI4649089.1"/>
    <property type="molecule type" value="Genomic_DNA"/>
</dbReference>